<dbReference type="SMART" id="SM00909">
    <property type="entry name" value="Germane"/>
    <property type="match status" value="2"/>
</dbReference>
<organism evidence="3 4">
    <name type="scientific">Virgibacillus chiguensis</name>
    <dbReference type="NCBI Taxonomy" id="411959"/>
    <lineage>
        <taxon>Bacteria</taxon>
        <taxon>Bacillati</taxon>
        <taxon>Bacillota</taxon>
        <taxon>Bacilli</taxon>
        <taxon>Bacillales</taxon>
        <taxon>Bacillaceae</taxon>
        <taxon>Virgibacillus</taxon>
    </lineage>
</organism>
<accession>A0A1M5MBN0</accession>
<feature type="domain" description="GerMN" evidence="2">
    <location>
        <begin position="92"/>
        <end position="183"/>
    </location>
</feature>
<evidence type="ECO:0000313" key="3">
    <source>
        <dbReference type="EMBL" id="SHG74621.1"/>
    </source>
</evidence>
<reference evidence="4" key="1">
    <citation type="submission" date="2016-11" db="EMBL/GenBank/DDBJ databases">
        <authorList>
            <person name="Varghese N."/>
            <person name="Submissions S."/>
        </authorList>
    </citation>
    <scope>NUCLEOTIDE SEQUENCE [LARGE SCALE GENOMIC DNA]</scope>
    <source>
        <strain evidence="4">CGMCC 1.6496</strain>
    </source>
</reference>
<dbReference type="Pfam" id="PF10646">
    <property type="entry name" value="Germane"/>
    <property type="match status" value="2"/>
</dbReference>
<feature type="region of interest" description="Disordered" evidence="1">
    <location>
        <begin position="27"/>
        <end position="59"/>
    </location>
</feature>
<dbReference type="PROSITE" id="PS51257">
    <property type="entry name" value="PROKAR_LIPOPROTEIN"/>
    <property type="match status" value="1"/>
</dbReference>
<feature type="domain" description="GerMN" evidence="2">
    <location>
        <begin position="245"/>
        <end position="334"/>
    </location>
</feature>
<dbReference type="EMBL" id="FQXD01000001">
    <property type="protein sequence ID" value="SHG74621.1"/>
    <property type="molecule type" value="Genomic_DNA"/>
</dbReference>
<dbReference type="RefSeq" id="WP_073004714.1">
    <property type="nucleotide sequence ID" value="NZ_FQXD01000001.1"/>
</dbReference>
<dbReference type="AlphaFoldDB" id="A0A1M5MBN0"/>
<keyword evidence="4" id="KW-1185">Reference proteome</keyword>
<name>A0A1M5MBN0_9BACI</name>
<gene>
    <name evidence="3" type="ORF">SAMN05421807_101442</name>
</gene>
<evidence type="ECO:0000256" key="1">
    <source>
        <dbReference type="SAM" id="MobiDB-lite"/>
    </source>
</evidence>
<proteinExistence type="predicted"/>
<dbReference type="InterPro" id="IPR019606">
    <property type="entry name" value="GerMN"/>
</dbReference>
<dbReference type="Proteomes" id="UP000184079">
    <property type="component" value="Unassembled WGS sequence"/>
</dbReference>
<evidence type="ECO:0000259" key="2">
    <source>
        <dbReference type="SMART" id="SM00909"/>
    </source>
</evidence>
<protein>
    <submittedName>
        <fullName evidence="3">Germination protein M</fullName>
    </submittedName>
</protein>
<sequence length="354" mass="38834">MQKRVMLIAWVMILSIILSGCFQGEQSLNEEMDPPQNAEPVDNQGETQGGEGETDDETQASTVARDLYLLDANGMVASQTIEMPTTESHTVAKQVMEYLVKDGPVSQVLPNGFQGVIPAGTEVLGVNLQEDGTIIVNLSKEFANYEAENERKILEAVTYSLTQFDNVEQVQLQMEGNAITEMPVDGTPIGNGFSRADGINISDTGASDLVDSKTVTMFYPAEHNDNAYYIPVTQYVDQEKEDDELMAIVNALIDGPGVEQNVMQVFNPKTTLTKPPSIKGGTLHLQFNQEVLKEEDKAVISDQVMESIVRTMTGVEGIESVQVSIDNIEQIVNEEGKAYTEPVTIQQFTEAEEL</sequence>
<evidence type="ECO:0000313" key="4">
    <source>
        <dbReference type="Proteomes" id="UP000184079"/>
    </source>
</evidence>
<dbReference type="OrthoDB" id="1715058at2"/>